<accession>A0AAX2INK8</accession>
<dbReference type="RefSeq" id="WP_123920791.1">
    <property type="nucleotide sequence ID" value="NZ_CP033934.1"/>
</dbReference>
<keyword evidence="1" id="KW-0732">Signal</keyword>
<organism evidence="3 5">
    <name type="scientific">Chryseobacterium balustinum</name>
    <dbReference type="NCBI Taxonomy" id="246"/>
    <lineage>
        <taxon>Bacteria</taxon>
        <taxon>Pseudomonadati</taxon>
        <taxon>Bacteroidota</taxon>
        <taxon>Flavobacteriia</taxon>
        <taxon>Flavobacteriales</taxon>
        <taxon>Weeksellaceae</taxon>
        <taxon>Chryseobacterium group</taxon>
        <taxon>Chryseobacterium</taxon>
    </lineage>
</organism>
<comment type="caution">
    <text evidence="3">The sequence shown here is derived from an EMBL/GenBank/DDBJ whole genome shotgun (WGS) entry which is preliminary data.</text>
</comment>
<feature type="chain" id="PRO_5043836289" evidence="1">
    <location>
        <begin position="18"/>
        <end position="101"/>
    </location>
</feature>
<dbReference type="AlphaFoldDB" id="A0AAX2INK8"/>
<proteinExistence type="predicted"/>
<dbReference type="EMBL" id="UAVR01000015">
    <property type="protein sequence ID" value="SQA91505.1"/>
    <property type="molecule type" value="Genomic_DNA"/>
</dbReference>
<evidence type="ECO:0000313" key="5">
    <source>
        <dbReference type="Proteomes" id="UP000251937"/>
    </source>
</evidence>
<keyword evidence="4" id="KW-1185">Reference proteome</keyword>
<reference evidence="3 5" key="2">
    <citation type="submission" date="2018-06" db="EMBL/GenBank/DDBJ databases">
        <authorList>
            <consortium name="Pathogen Informatics"/>
            <person name="Doyle S."/>
        </authorList>
    </citation>
    <scope>NUCLEOTIDE SEQUENCE [LARGE SCALE GENOMIC DNA]</scope>
    <source>
        <strain evidence="3 5">NCTC11212</strain>
    </source>
</reference>
<evidence type="ECO:0000313" key="4">
    <source>
        <dbReference type="Proteomes" id="UP000190669"/>
    </source>
</evidence>
<dbReference type="Proteomes" id="UP000251937">
    <property type="component" value="Unassembled WGS sequence"/>
</dbReference>
<protein>
    <submittedName>
        <fullName evidence="3">Uncharacterized protein</fullName>
    </submittedName>
</protein>
<gene>
    <name evidence="3" type="ORF">NCTC11212_03139</name>
    <name evidence="2" type="ORF">SAMN05421800_106117</name>
</gene>
<dbReference type="EMBL" id="FUZE01000006">
    <property type="protein sequence ID" value="SKB69811.1"/>
    <property type="molecule type" value="Genomic_DNA"/>
</dbReference>
<name>A0AAX2INK8_9FLAO</name>
<reference evidence="2 4" key="1">
    <citation type="submission" date="2017-02" db="EMBL/GenBank/DDBJ databases">
        <authorList>
            <person name="Varghese N."/>
            <person name="Submissions S."/>
        </authorList>
    </citation>
    <scope>NUCLEOTIDE SEQUENCE [LARGE SCALE GENOMIC DNA]</scope>
    <source>
        <strain evidence="2 4">DSM 16775</strain>
    </source>
</reference>
<feature type="signal peptide" evidence="1">
    <location>
        <begin position="1"/>
        <end position="17"/>
    </location>
</feature>
<sequence length="101" mass="11212">MKLVLIITILSSIPFSAQVSSRIPLKIDSIKFPKIEKPFIVTPLSESTKFDSSIAKLYRMPVAKPKNPTLYSSLKAPQKDTTLYKIPNLLDVAKPAKLAVK</sequence>
<dbReference type="Proteomes" id="UP000190669">
    <property type="component" value="Unassembled WGS sequence"/>
</dbReference>
<evidence type="ECO:0000313" key="3">
    <source>
        <dbReference type="EMBL" id="SQA91505.1"/>
    </source>
</evidence>
<evidence type="ECO:0000313" key="2">
    <source>
        <dbReference type="EMBL" id="SKB69811.1"/>
    </source>
</evidence>
<evidence type="ECO:0000256" key="1">
    <source>
        <dbReference type="SAM" id="SignalP"/>
    </source>
</evidence>